<keyword evidence="2" id="KW-1185">Reference proteome</keyword>
<comment type="caution">
    <text evidence="1">The sequence shown here is derived from an EMBL/GenBank/DDBJ whole genome shotgun (WGS) entry which is preliminary data.</text>
</comment>
<name>A0ACC1KEN8_9FUNG</name>
<dbReference type="Proteomes" id="UP001140087">
    <property type="component" value="Unassembled WGS sequence"/>
</dbReference>
<feature type="non-terminal residue" evidence="1">
    <location>
        <position position="267"/>
    </location>
</feature>
<organism evidence="1 2">
    <name type="scientific">Coemansia helicoidea</name>
    <dbReference type="NCBI Taxonomy" id="1286919"/>
    <lineage>
        <taxon>Eukaryota</taxon>
        <taxon>Fungi</taxon>
        <taxon>Fungi incertae sedis</taxon>
        <taxon>Zoopagomycota</taxon>
        <taxon>Kickxellomycotina</taxon>
        <taxon>Kickxellomycetes</taxon>
        <taxon>Kickxellales</taxon>
        <taxon>Kickxellaceae</taxon>
        <taxon>Coemansia</taxon>
    </lineage>
</organism>
<evidence type="ECO:0000313" key="2">
    <source>
        <dbReference type="Proteomes" id="UP001140087"/>
    </source>
</evidence>
<gene>
    <name evidence="1" type="ORF">H4R21_007009</name>
</gene>
<proteinExistence type="predicted"/>
<evidence type="ECO:0000313" key="1">
    <source>
        <dbReference type="EMBL" id="KAJ2788417.1"/>
    </source>
</evidence>
<protein>
    <submittedName>
        <fullName evidence="1">Uncharacterized protein</fullName>
    </submittedName>
</protein>
<accession>A0ACC1KEN8</accession>
<sequence>MGGGGGGRGGGLARTGSRLPVTAVAFLGEGVVLAGSGGELTAYSVATQAEEWRVEVFSGARIHGIAVDGERAVVYGSKSWAVVSGGRVEYACEEDDWIKAAQWIGGDIALVLAHNRLRVCSADSGRTVHEARCEEPCILYAAAVWGDSLDSLAVAAGTVFNQVLVWRRDGRVVHRLRGHAGVVFGVAFSADGAALASVSDDRSVRVWALPPAADRPPLALYGHRTRVWRCAVAGGLLVTAGEDGTVRVWDRGCAGQPVATWRQCKKN</sequence>
<dbReference type="EMBL" id="JANBUN010004081">
    <property type="protein sequence ID" value="KAJ2788417.1"/>
    <property type="molecule type" value="Genomic_DNA"/>
</dbReference>
<reference evidence="1" key="1">
    <citation type="submission" date="2022-07" db="EMBL/GenBank/DDBJ databases">
        <title>Phylogenomic reconstructions and comparative analyses of Kickxellomycotina fungi.</title>
        <authorList>
            <person name="Reynolds N.K."/>
            <person name="Stajich J.E."/>
            <person name="Barry K."/>
            <person name="Grigoriev I.V."/>
            <person name="Crous P."/>
            <person name="Smith M.E."/>
        </authorList>
    </citation>
    <scope>NUCLEOTIDE SEQUENCE</scope>
    <source>
        <strain evidence="1">BCRC 34780</strain>
    </source>
</reference>